<dbReference type="InterPro" id="IPR002878">
    <property type="entry name" value="ChsH2_C"/>
</dbReference>
<sequence>MTNATIFEGDGPEKVYHELLKQGKFRIQRCGACGGHIFFPRVICTLCGSADLAWIAPSGRGTVYSTTVLRRKPESGGNLNLVLVDLEEGPRMMSRVEGISAEEVKIGMAVEASIIEDKGAPLVVFHPAGEAK</sequence>
<accession>A0A3A3G333</accession>
<dbReference type="Pfam" id="PF12172">
    <property type="entry name" value="zf-ChsH2"/>
    <property type="match status" value="1"/>
</dbReference>
<protein>
    <submittedName>
        <fullName evidence="3">DNA-binding protein</fullName>
    </submittedName>
</protein>
<dbReference type="OrthoDB" id="5514845at2"/>
<dbReference type="Pfam" id="PF01796">
    <property type="entry name" value="OB_ChsH2_C"/>
    <property type="match status" value="1"/>
</dbReference>
<dbReference type="PANTHER" id="PTHR34075:SF5">
    <property type="entry name" value="BLR3430 PROTEIN"/>
    <property type="match status" value="1"/>
</dbReference>
<dbReference type="EMBL" id="QYUQ01000002">
    <property type="protein sequence ID" value="RJG02908.1"/>
    <property type="molecule type" value="Genomic_DNA"/>
</dbReference>
<dbReference type="Gene3D" id="6.10.30.10">
    <property type="match status" value="1"/>
</dbReference>
<dbReference type="Proteomes" id="UP000266327">
    <property type="component" value="Unassembled WGS sequence"/>
</dbReference>
<name>A0A3A3G333_9BURK</name>
<dbReference type="AlphaFoldDB" id="A0A3A3G333"/>
<gene>
    <name evidence="3" type="ORF">D3878_16075</name>
</gene>
<keyword evidence="3" id="KW-0238">DNA-binding</keyword>
<feature type="domain" description="ChsH2 rubredoxin-like zinc ribbon" evidence="2">
    <location>
        <begin position="18"/>
        <end position="52"/>
    </location>
</feature>
<dbReference type="InterPro" id="IPR012340">
    <property type="entry name" value="NA-bd_OB-fold"/>
</dbReference>
<evidence type="ECO:0000259" key="1">
    <source>
        <dbReference type="Pfam" id="PF01796"/>
    </source>
</evidence>
<feature type="domain" description="ChsH2 C-terminal OB-fold" evidence="1">
    <location>
        <begin position="54"/>
        <end position="113"/>
    </location>
</feature>
<dbReference type="InterPro" id="IPR052513">
    <property type="entry name" value="Thioester_dehydratase-like"/>
</dbReference>
<dbReference type="SUPFAM" id="SSF50249">
    <property type="entry name" value="Nucleic acid-binding proteins"/>
    <property type="match status" value="1"/>
</dbReference>
<dbReference type="RefSeq" id="WP_119786408.1">
    <property type="nucleotide sequence ID" value="NZ_QYUQ01000002.1"/>
</dbReference>
<organism evidence="3 4">
    <name type="scientific">Noviherbaspirillum sedimenti</name>
    <dbReference type="NCBI Taxonomy" id="2320865"/>
    <lineage>
        <taxon>Bacteria</taxon>
        <taxon>Pseudomonadati</taxon>
        <taxon>Pseudomonadota</taxon>
        <taxon>Betaproteobacteria</taxon>
        <taxon>Burkholderiales</taxon>
        <taxon>Oxalobacteraceae</taxon>
        <taxon>Noviherbaspirillum</taxon>
    </lineage>
</organism>
<evidence type="ECO:0000313" key="3">
    <source>
        <dbReference type="EMBL" id="RJG02908.1"/>
    </source>
</evidence>
<evidence type="ECO:0000313" key="4">
    <source>
        <dbReference type="Proteomes" id="UP000266327"/>
    </source>
</evidence>
<dbReference type="PANTHER" id="PTHR34075">
    <property type="entry name" value="BLR3430 PROTEIN"/>
    <property type="match status" value="1"/>
</dbReference>
<keyword evidence="4" id="KW-1185">Reference proteome</keyword>
<reference evidence="4" key="1">
    <citation type="submission" date="2018-09" db="EMBL/GenBank/DDBJ databases">
        <authorList>
            <person name="Zhu H."/>
        </authorList>
    </citation>
    <scope>NUCLEOTIDE SEQUENCE [LARGE SCALE GENOMIC DNA]</scope>
    <source>
        <strain evidence="4">K1S02-23</strain>
    </source>
</reference>
<dbReference type="GO" id="GO:0003677">
    <property type="term" value="F:DNA binding"/>
    <property type="evidence" value="ECO:0007669"/>
    <property type="project" value="UniProtKB-KW"/>
</dbReference>
<evidence type="ECO:0000259" key="2">
    <source>
        <dbReference type="Pfam" id="PF12172"/>
    </source>
</evidence>
<comment type="caution">
    <text evidence="3">The sequence shown here is derived from an EMBL/GenBank/DDBJ whole genome shotgun (WGS) entry which is preliminary data.</text>
</comment>
<proteinExistence type="predicted"/>
<dbReference type="InterPro" id="IPR022002">
    <property type="entry name" value="ChsH2_Znr"/>
</dbReference>